<name>A0A8E2DHM1_9APHY</name>
<sequence>MSSSEQTSSVESRPIDESSVEHIVVKDADLGGEVTDESQDADIVPAVPSPKPGSPIAGETSLPPFEQPDDAEAFGFRPRGRTAHPSAGVKVQPVRK</sequence>
<protein>
    <submittedName>
        <fullName evidence="2">Uncharacterized protein</fullName>
    </submittedName>
</protein>
<evidence type="ECO:0000313" key="2">
    <source>
        <dbReference type="EMBL" id="OCH87237.1"/>
    </source>
</evidence>
<dbReference type="AlphaFoldDB" id="A0A8E2DHM1"/>
<gene>
    <name evidence="2" type="ORF">OBBRIDRAFT_837556</name>
</gene>
<accession>A0A8E2DHM1</accession>
<evidence type="ECO:0000313" key="3">
    <source>
        <dbReference type="Proteomes" id="UP000250043"/>
    </source>
</evidence>
<dbReference type="OrthoDB" id="10492950at2759"/>
<keyword evidence="3" id="KW-1185">Reference proteome</keyword>
<dbReference type="Proteomes" id="UP000250043">
    <property type="component" value="Unassembled WGS sequence"/>
</dbReference>
<dbReference type="EMBL" id="KV722493">
    <property type="protein sequence ID" value="OCH87237.1"/>
    <property type="molecule type" value="Genomic_DNA"/>
</dbReference>
<feature type="region of interest" description="Disordered" evidence="1">
    <location>
        <begin position="1"/>
        <end position="96"/>
    </location>
</feature>
<evidence type="ECO:0000256" key="1">
    <source>
        <dbReference type="SAM" id="MobiDB-lite"/>
    </source>
</evidence>
<organism evidence="2 3">
    <name type="scientific">Obba rivulosa</name>
    <dbReference type="NCBI Taxonomy" id="1052685"/>
    <lineage>
        <taxon>Eukaryota</taxon>
        <taxon>Fungi</taxon>
        <taxon>Dikarya</taxon>
        <taxon>Basidiomycota</taxon>
        <taxon>Agaricomycotina</taxon>
        <taxon>Agaricomycetes</taxon>
        <taxon>Polyporales</taxon>
        <taxon>Gelatoporiaceae</taxon>
        <taxon>Obba</taxon>
    </lineage>
</organism>
<reference evidence="2 3" key="1">
    <citation type="submission" date="2016-07" db="EMBL/GenBank/DDBJ databases">
        <title>Draft genome of the white-rot fungus Obba rivulosa 3A-2.</title>
        <authorList>
            <consortium name="DOE Joint Genome Institute"/>
            <person name="Miettinen O."/>
            <person name="Riley R."/>
            <person name="Acob R."/>
            <person name="Barry K."/>
            <person name="Cullen D."/>
            <person name="De Vries R."/>
            <person name="Hainaut M."/>
            <person name="Hatakka A."/>
            <person name="Henrissat B."/>
            <person name="Hilden K."/>
            <person name="Kuo R."/>
            <person name="Labutti K."/>
            <person name="Lipzen A."/>
            <person name="Makela M.R."/>
            <person name="Sandor L."/>
            <person name="Spatafora J.W."/>
            <person name="Grigoriev I.V."/>
            <person name="Hibbett D.S."/>
        </authorList>
    </citation>
    <scope>NUCLEOTIDE SEQUENCE [LARGE SCALE GENOMIC DNA]</scope>
    <source>
        <strain evidence="2 3">3A-2</strain>
    </source>
</reference>
<feature type="compositionally biased region" description="Low complexity" evidence="1">
    <location>
        <begin position="1"/>
        <end position="12"/>
    </location>
</feature>
<proteinExistence type="predicted"/>
<feature type="compositionally biased region" description="Basic and acidic residues" evidence="1">
    <location>
        <begin position="13"/>
        <end position="29"/>
    </location>
</feature>